<dbReference type="AlphaFoldDB" id="A0A1F6BV42"/>
<keyword evidence="4" id="KW-0411">Iron-sulfur</keyword>
<comment type="caution">
    <text evidence="6">The sequence shown here is derived from an EMBL/GenBank/DDBJ whole genome shotgun (WGS) entry which is preliminary data.</text>
</comment>
<keyword evidence="2" id="KW-0479">Metal-binding</keyword>
<evidence type="ECO:0000256" key="4">
    <source>
        <dbReference type="ARBA" id="ARBA00023014"/>
    </source>
</evidence>
<accession>A0A1F6BV42</accession>
<dbReference type="GO" id="GO:0051536">
    <property type="term" value="F:iron-sulfur cluster binding"/>
    <property type="evidence" value="ECO:0007669"/>
    <property type="project" value="UniProtKB-KW"/>
</dbReference>
<protein>
    <recommendedName>
        <fullName evidence="5">Radical SAM core domain-containing protein</fullName>
    </recommendedName>
</protein>
<dbReference type="PROSITE" id="PS51918">
    <property type="entry name" value="RADICAL_SAM"/>
    <property type="match status" value="1"/>
</dbReference>
<dbReference type="CDD" id="cd01335">
    <property type="entry name" value="Radical_SAM"/>
    <property type="match status" value="1"/>
</dbReference>
<dbReference type="InterPro" id="IPR007197">
    <property type="entry name" value="rSAM"/>
</dbReference>
<organism evidence="6 7">
    <name type="scientific">Candidatus Jorgensenbacteria bacterium RIFCSPLOWO2_01_FULL_45_25b</name>
    <dbReference type="NCBI Taxonomy" id="1798471"/>
    <lineage>
        <taxon>Bacteria</taxon>
        <taxon>Candidatus Joergenseniibacteriota</taxon>
    </lineage>
</organism>
<dbReference type="EMBL" id="MFKK01000027">
    <property type="protein sequence ID" value="OGG40407.1"/>
    <property type="molecule type" value="Genomic_DNA"/>
</dbReference>
<evidence type="ECO:0000256" key="1">
    <source>
        <dbReference type="ARBA" id="ARBA00022691"/>
    </source>
</evidence>
<evidence type="ECO:0000256" key="2">
    <source>
        <dbReference type="ARBA" id="ARBA00022723"/>
    </source>
</evidence>
<dbReference type="Pfam" id="PF04055">
    <property type="entry name" value="Radical_SAM"/>
    <property type="match status" value="1"/>
</dbReference>
<keyword evidence="3" id="KW-0408">Iron</keyword>
<evidence type="ECO:0000313" key="7">
    <source>
        <dbReference type="Proteomes" id="UP000176996"/>
    </source>
</evidence>
<sequence length="362" mass="40263">MLTNVQSLKIQLMEEGIHIPEGVREAVSGPVTLADYASTSGITMMLGEDVWVNAPIVDFNSNFVKDPPHRLVHQGNFFFVESGGKRHEAKLLPVPSYHDKHTTSTGELYIWHAITHADRVRISPIGGCAMACQFCDIPYVAKYRKKSVEALVESIRTALNDPGLPARHVLISGGTPKPEDYGWQNAMYETVVNTFPHVKVDVMMVPMPGLLDPEHLKSVGVYGLSINIEIFNVALARRIMMSKWKASRKTYFDFIEKTVKVFGGDGRVRSLILVGIEPVEDTLQGVEALAQLGCDPVLSPFRPDPATPMRNHRPPSMETLIRVYEKSVEIVERYGVKLGPRCIPCQHNTLTFPDGSSAYCYS</sequence>
<dbReference type="Gene3D" id="3.20.20.70">
    <property type="entry name" value="Aldolase class I"/>
    <property type="match status" value="1"/>
</dbReference>
<gene>
    <name evidence="6" type="ORF">A3A21_03260</name>
</gene>
<name>A0A1F6BV42_9BACT</name>
<keyword evidence="1" id="KW-0949">S-adenosyl-L-methionine</keyword>
<dbReference type="SMART" id="SM00729">
    <property type="entry name" value="Elp3"/>
    <property type="match status" value="1"/>
</dbReference>
<dbReference type="Proteomes" id="UP000176996">
    <property type="component" value="Unassembled WGS sequence"/>
</dbReference>
<dbReference type="STRING" id="1798471.A3A21_03260"/>
<dbReference type="InterPro" id="IPR013785">
    <property type="entry name" value="Aldolase_TIM"/>
</dbReference>
<evidence type="ECO:0000256" key="3">
    <source>
        <dbReference type="ARBA" id="ARBA00023004"/>
    </source>
</evidence>
<feature type="domain" description="Radical SAM core" evidence="5">
    <location>
        <begin position="112"/>
        <end position="341"/>
    </location>
</feature>
<evidence type="ECO:0000259" key="5">
    <source>
        <dbReference type="PROSITE" id="PS51918"/>
    </source>
</evidence>
<reference evidence="6 7" key="1">
    <citation type="journal article" date="2016" name="Nat. Commun.">
        <title>Thousands of microbial genomes shed light on interconnected biogeochemical processes in an aquifer system.</title>
        <authorList>
            <person name="Anantharaman K."/>
            <person name="Brown C.T."/>
            <person name="Hug L.A."/>
            <person name="Sharon I."/>
            <person name="Castelle C.J."/>
            <person name="Probst A.J."/>
            <person name="Thomas B.C."/>
            <person name="Singh A."/>
            <person name="Wilkins M.J."/>
            <person name="Karaoz U."/>
            <person name="Brodie E.L."/>
            <person name="Williams K.H."/>
            <person name="Hubbard S.S."/>
            <person name="Banfield J.F."/>
        </authorList>
    </citation>
    <scope>NUCLEOTIDE SEQUENCE [LARGE SCALE GENOMIC DNA]</scope>
</reference>
<dbReference type="GO" id="GO:0046872">
    <property type="term" value="F:metal ion binding"/>
    <property type="evidence" value="ECO:0007669"/>
    <property type="project" value="UniProtKB-KW"/>
</dbReference>
<dbReference type="SUPFAM" id="SSF102114">
    <property type="entry name" value="Radical SAM enzymes"/>
    <property type="match status" value="1"/>
</dbReference>
<proteinExistence type="predicted"/>
<evidence type="ECO:0000313" key="6">
    <source>
        <dbReference type="EMBL" id="OGG40407.1"/>
    </source>
</evidence>
<dbReference type="InterPro" id="IPR006638">
    <property type="entry name" value="Elp3/MiaA/NifB-like_rSAM"/>
</dbReference>
<dbReference type="InterPro" id="IPR058240">
    <property type="entry name" value="rSAM_sf"/>
</dbReference>
<dbReference type="GO" id="GO:0003824">
    <property type="term" value="F:catalytic activity"/>
    <property type="evidence" value="ECO:0007669"/>
    <property type="project" value="InterPro"/>
</dbReference>
<dbReference type="SFLD" id="SFLDS00029">
    <property type="entry name" value="Radical_SAM"/>
    <property type="match status" value="1"/>
</dbReference>